<accession>F9Y6B6</accession>
<dbReference type="HOGENOM" id="CLU_3062416_0_0_5"/>
<proteinExistence type="predicted"/>
<gene>
    <name evidence="1" type="ordered locus">KVU_1023</name>
</gene>
<dbReference type="KEGG" id="kvl:KVU_1023"/>
<evidence type="ECO:0000313" key="2">
    <source>
        <dbReference type="Proteomes" id="UP000000692"/>
    </source>
</evidence>
<organism evidence="1 2">
    <name type="scientific">Ketogulonicigenium vulgare (strain WSH-001)</name>
    <dbReference type="NCBI Taxonomy" id="759362"/>
    <lineage>
        <taxon>Bacteria</taxon>
        <taxon>Pseudomonadati</taxon>
        <taxon>Pseudomonadota</taxon>
        <taxon>Alphaproteobacteria</taxon>
        <taxon>Rhodobacterales</taxon>
        <taxon>Roseobacteraceae</taxon>
        <taxon>Ketogulonicigenium</taxon>
    </lineage>
</organism>
<name>F9Y6B6_KETVW</name>
<dbReference type="AlphaFoldDB" id="F9Y6B6"/>
<dbReference type="EMBL" id="CP002018">
    <property type="protein sequence ID" value="AEM40862.1"/>
    <property type="molecule type" value="Genomic_DNA"/>
</dbReference>
<reference evidence="1 2" key="1">
    <citation type="journal article" date="2011" name="J. Bacteriol.">
        <title>Complete genome sequence of the industrial strain Ketogulonicigenium vulgare WSH-001.</title>
        <authorList>
            <person name="Liu L."/>
            <person name="Li Y."/>
            <person name="Zhang J."/>
            <person name="Zhou Z."/>
            <person name="Liu J."/>
            <person name="Li X."/>
            <person name="Zhou J."/>
            <person name="Du G."/>
            <person name="Wang L."/>
            <person name="Chen J."/>
        </authorList>
    </citation>
    <scope>NUCLEOTIDE SEQUENCE [LARGE SCALE GENOMIC DNA]</scope>
    <source>
        <strain evidence="1 2">WSH-001</strain>
    </source>
</reference>
<evidence type="ECO:0000313" key="1">
    <source>
        <dbReference type="EMBL" id="AEM40862.1"/>
    </source>
</evidence>
<keyword evidence="2" id="KW-1185">Reference proteome</keyword>
<protein>
    <submittedName>
        <fullName evidence="1">Phage integrase family protein</fullName>
    </submittedName>
</protein>
<sequence>MDLARAQIDLRIDAKGSRKGRAVTSINGLSCAALVSTKRQRFRPLSSHDLAAV</sequence>
<dbReference type="Proteomes" id="UP000000692">
    <property type="component" value="Chromosome"/>
</dbReference>